<dbReference type="RefSeq" id="XP_059601657.1">
    <property type="nucleotide sequence ID" value="XM_059750390.1"/>
</dbReference>
<dbReference type="GeneID" id="84592345"/>
<reference evidence="1" key="1">
    <citation type="submission" date="2025-02" db="EMBL/GenBank/DDBJ databases">
        <authorList>
            <consortium name="NCBI Genome Project"/>
        </authorList>
    </citation>
    <scope>NUCLEOTIDE SEQUENCE</scope>
</reference>
<reference evidence="1" key="2">
    <citation type="submission" date="2025-08" db="UniProtKB">
        <authorList>
            <consortium name="RefSeq"/>
        </authorList>
    </citation>
    <scope>IDENTIFICATION</scope>
</reference>
<dbReference type="VEuPathDB" id="FungiDB:An11g07480"/>
<sequence length="77" mass="8553">MSATEIVDIYTRVLGCIQQRSFYGEISTTSDMSPGRWIVILREDSVDVLYLASIARGNTVQAAGIWWTLADGWAGRL</sequence>
<protein>
    <submittedName>
        <fullName evidence="1">Uncharacterized protein</fullName>
    </submittedName>
</protein>
<organism evidence="1">
    <name type="scientific">Aspergillus niger</name>
    <dbReference type="NCBI Taxonomy" id="5061"/>
    <lineage>
        <taxon>Eukaryota</taxon>
        <taxon>Fungi</taxon>
        <taxon>Dikarya</taxon>
        <taxon>Ascomycota</taxon>
        <taxon>Pezizomycotina</taxon>
        <taxon>Eurotiomycetes</taxon>
        <taxon>Eurotiomycetidae</taxon>
        <taxon>Eurotiales</taxon>
        <taxon>Aspergillaceae</taxon>
        <taxon>Aspergillus</taxon>
        <taxon>Aspergillus subgen. Circumdati</taxon>
    </lineage>
</organism>
<gene>
    <name evidence="1" type="ORF">An11g07480</name>
</gene>
<dbReference type="KEGG" id="ang:An11g07480"/>
<accession>A0AAJ8DZP9</accession>
<name>A0AAJ8DZP9_ASPNG</name>
<evidence type="ECO:0000313" key="1">
    <source>
        <dbReference type="RefSeq" id="XP_059601657.1"/>
    </source>
</evidence>
<dbReference type="AlphaFoldDB" id="A0AAJ8DZP9"/>
<proteinExistence type="predicted"/>